<dbReference type="PANTHER" id="PTHR37825">
    <property type="entry name" value="TRNA(MET) CYTIDINE ACETATE LIGASE"/>
    <property type="match status" value="1"/>
</dbReference>
<dbReference type="RefSeq" id="WP_369716397.1">
    <property type="nucleotide sequence ID" value="NZ_CP165647.1"/>
</dbReference>
<keyword evidence="2" id="KW-0820">tRNA-binding</keyword>
<dbReference type="InterPro" id="IPR008513">
    <property type="entry name" value="tRNA(Met)_cyd_acetate_ligase"/>
</dbReference>
<dbReference type="GO" id="GO:0005524">
    <property type="term" value="F:ATP binding"/>
    <property type="evidence" value="ECO:0007669"/>
    <property type="project" value="UniProtKB-KW"/>
</dbReference>
<proteinExistence type="inferred from homology"/>
<sequence>MKIGIVAEYNPFHNGHLYQIRKIKEIFGEDVLVVAVISGDFVQRGEISFLDKWEKTQVNLECGVDLVVELPLYYSIQNAEIFSKMATRILDYLGMNIQVFGAEEENIEILQKVLGLQKRQDYKDKLMEYMKKGNSYSTSQRLALKEYDLDGIVKSNNILALEYMREMKNSNLKIKPYIIKREISEYNEEKVSGDREEFASASFLRNELEKVLDGFSQKKFEKIKKFFIESKEISCENKIDWNKNFDFRENETIEKVKNSIVEKKCSFLKKEDRKIESSKKIVKKSYNFEKKQNIGEKINLESLKNIKTEEKIFWKLEEIQKFVPEKSFEIIFKNLEWKTNNEINGKKVKNEIFKIVKYKILTEKKEKIMEIYDLTGEIYARISGAMMISKNYLEFLKNTKSRNLSNKRVERIILNILLNIKAEMMDLKINYVRVLGFNKKGQKYLKKIRENNKIENFGVENKFQKKNIFVNWKDIEKFENFDENNGNLENLEIQKNFLEKIQVEKNGFLIKELLLGKKEKLNPIVYVN</sequence>
<dbReference type="HAMAP" id="MF_01539">
    <property type="entry name" value="TmcAL"/>
    <property type="match status" value="1"/>
</dbReference>
<keyword evidence="2" id="KW-0436">Ligase</keyword>
<keyword evidence="2" id="KW-0819">tRNA processing</keyword>
<dbReference type="InterPro" id="IPR004821">
    <property type="entry name" value="Cyt_trans-like"/>
</dbReference>
<feature type="binding site" evidence="2">
    <location>
        <position position="181"/>
    </location>
    <ligand>
        <name>ATP</name>
        <dbReference type="ChEBI" id="CHEBI:30616"/>
    </ligand>
</feature>
<dbReference type="KEGG" id="lala:AB8B28_01605"/>
<comment type="caution">
    <text evidence="2">Lacks conserved residue(s) required for the propagation of feature annotation.</text>
</comment>
<evidence type="ECO:0000313" key="3">
    <source>
        <dbReference type="EMBL" id="XDU62596.1"/>
    </source>
</evidence>
<keyword evidence="1 2" id="KW-0694">RNA-binding</keyword>
<dbReference type="SUPFAM" id="SSF52374">
    <property type="entry name" value="Nucleotidylyl transferase"/>
    <property type="match status" value="1"/>
</dbReference>
<organism evidence="3">
    <name type="scientific">Leptotrichia alba</name>
    <dbReference type="NCBI Taxonomy" id="3239304"/>
    <lineage>
        <taxon>Bacteria</taxon>
        <taxon>Fusobacteriati</taxon>
        <taxon>Fusobacteriota</taxon>
        <taxon>Fusobacteriia</taxon>
        <taxon>Fusobacteriales</taxon>
        <taxon>Leptotrichiaceae</taxon>
        <taxon>Leptotrichia</taxon>
    </lineage>
</organism>
<feature type="binding site" evidence="2">
    <location>
        <position position="156"/>
    </location>
    <ligand>
        <name>ATP</name>
        <dbReference type="ChEBI" id="CHEBI:30616"/>
    </ligand>
</feature>
<dbReference type="Gene3D" id="3.40.50.620">
    <property type="entry name" value="HUPs"/>
    <property type="match status" value="1"/>
</dbReference>
<dbReference type="NCBIfam" id="TIGR00125">
    <property type="entry name" value="cyt_tran_rel"/>
    <property type="match status" value="1"/>
</dbReference>
<dbReference type="GO" id="GO:0016879">
    <property type="term" value="F:ligase activity, forming carbon-nitrogen bonds"/>
    <property type="evidence" value="ECO:0007669"/>
    <property type="project" value="UniProtKB-UniRule"/>
</dbReference>
<accession>A0AB39V546</accession>
<name>A0AB39V546_9FUSO</name>
<evidence type="ECO:0000256" key="1">
    <source>
        <dbReference type="ARBA" id="ARBA00022884"/>
    </source>
</evidence>
<dbReference type="GO" id="GO:0006400">
    <property type="term" value="P:tRNA modification"/>
    <property type="evidence" value="ECO:0007669"/>
    <property type="project" value="UniProtKB-UniRule"/>
</dbReference>
<gene>
    <name evidence="2" type="primary">tmcAL</name>
    <name evidence="3" type="ORF">AB8B28_01605</name>
</gene>
<dbReference type="AlphaFoldDB" id="A0AB39V546"/>
<keyword evidence="2" id="KW-0547">Nucleotide-binding</keyword>
<protein>
    <recommendedName>
        <fullName evidence="2">tRNA(Met) cytidine acetate ligase</fullName>
        <ecNumber evidence="2">6.3.4.-</ecNumber>
    </recommendedName>
</protein>
<dbReference type="EMBL" id="CP165647">
    <property type="protein sequence ID" value="XDU62596.1"/>
    <property type="molecule type" value="Genomic_DNA"/>
</dbReference>
<evidence type="ECO:0000256" key="2">
    <source>
        <dbReference type="HAMAP-Rule" id="MF_01539"/>
    </source>
</evidence>
<comment type="function">
    <text evidence="2">Catalyzes the formation of N(4)-acetylcytidine (ac(4)C) at the wobble position of elongator tRNA(Met), using acetate and ATP as substrates. First activates an acetate ion to form acetyladenylate (Ac-AMP) and then transfers the acetyl group to tRNA to form ac(4)C34.</text>
</comment>
<feature type="binding site" evidence="2">
    <location>
        <position position="101"/>
    </location>
    <ligand>
        <name>ATP</name>
        <dbReference type="ChEBI" id="CHEBI:30616"/>
    </ligand>
</feature>
<comment type="subcellular location">
    <subcellularLocation>
        <location evidence="2">Cytoplasm</location>
    </subcellularLocation>
</comment>
<dbReference type="PANTHER" id="PTHR37825:SF1">
    <property type="entry name" value="TRNA(MET) CYTIDINE ACETATE LIGASE"/>
    <property type="match status" value="1"/>
</dbReference>
<keyword evidence="2" id="KW-0067">ATP-binding</keyword>
<keyword evidence="2" id="KW-0963">Cytoplasm</keyword>
<dbReference type="InterPro" id="IPR014729">
    <property type="entry name" value="Rossmann-like_a/b/a_fold"/>
</dbReference>
<comment type="similarity">
    <text evidence="2">Belongs to the TmcAL family.</text>
</comment>
<dbReference type="GO" id="GO:0000049">
    <property type="term" value="F:tRNA binding"/>
    <property type="evidence" value="ECO:0007669"/>
    <property type="project" value="UniProtKB-KW"/>
</dbReference>
<dbReference type="Pfam" id="PF05636">
    <property type="entry name" value="HIGH_NTase1"/>
    <property type="match status" value="2"/>
</dbReference>
<dbReference type="GO" id="GO:0005737">
    <property type="term" value="C:cytoplasm"/>
    <property type="evidence" value="ECO:0007669"/>
    <property type="project" value="UniProtKB-SubCell"/>
</dbReference>
<comment type="catalytic activity">
    <reaction evidence="2">
        <text>cytidine(34) in elongator tRNA(Met) + acetate + ATP = N(4)-acetylcytidine(34) in elongator tRNA(Met) + AMP + diphosphate</text>
        <dbReference type="Rhea" id="RHEA:58144"/>
        <dbReference type="Rhea" id="RHEA-COMP:10693"/>
        <dbReference type="Rhea" id="RHEA-COMP:10694"/>
        <dbReference type="ChEBI" id="CHEBI:30089"/>
        <dbReference type="ChEBI" id="CHEBI:30616"/>
        <dbReference type="ChEBI" id="CHEBI:33019"/>
        <dbReference type="ChEBI" id="CHEBI:74900"/>
        <dbReference type="ChEBI" id="CHEBI:82748"/>
        <dbReference type="ChEBI" id="CHEBI:456215"/>
    </reaction>
</comment>
<feature type="binding site" evidence="2">
    <location>
        <begin position="6"/>
        <end position="19"/>
    </location>
    <ligand>
        <name>ATP</name>
        <dbReference type="ChEBI" id="CHEBI:30616"/>
    </ligand>
</feature>
<dbReference type="EC" id="6.3.4.-" evidence="2"/>
<reference evidence="3" key="1">
    <citation type="submission" date="2024-07" db="EMBL/GenBank/DDBJ databases">
        <authorList>
            <person name="Li X.-J."/>
            <person name="Wang X."/>
        </authorList>
    </citation>
    <scope>NUCLEOTIDE SEQUENCE</scope>
    <source>
        <strain evidence="3">HSP-536</strain>
    </source>
</reference>